<organism evidence="1 2">
    <name type="scientific">Streptacidiphilus cavernicola</name>
    <dbReference type="NCBI Taxonomy" id="3342716"/>
    <lineage>
        <taxon>Bacteria</taxon>
        <taxon>Bacillati</taxon>
        <taxon>Actinomycetota</taxon>
        <taxon>Actinomycetes</taxon>
        <taxon>Kitasatosporales</taxon>
        <taxon>Streptomycetaceae</taxon>
        <taxon>Streptacidiphilus</taxon>
    </lineage>
</organism>
<name>A0ABV6VR16_9ACTN</name>
<protein>
    <submittedName>
        <fullName evidence="1">Uncharacterized protein</fullName>
    </submittedName>
</protein>
<proteinExistence type="predicted"/>
<dbReference type="EMBL" id="JBHFAB010000003">
    <property type="protein sequence ID" value="MFC1416200.1"/>
    <property type="molecule type" value="Genomic_DNA"/>
</dbReference>
<gene>
    <name evidence="1" type="ORF">ACEZDE_06040</name>
</gene>
<sequence>MTSARRVVDLVVRRCLTPAVQALMSLGGIDIHVAVRNEQWVPFKTSEGGN</sequence>
<evidence type="ECO:0000313" key="2">
    <source>
        <dbReference type="Proteomes" id="UP001592531"/>
    </source>
</evidence>
<comment type="caution">
    <text evidence="1">The sequence shown here is derived from an EMBL/GenBank/DDBJ whole genome shotgun (WGS) entry which is preliminary data.</text>
</comment>
<keyword evidence="2" id="KW-1185">Reference proteome</keyword>
<dbReference type="RefSeq" id="WP_380533244.1">
    <property type="nucleotide sequence ID" value="NZ_JBHFAB010000003.1"/>
</dbReference>
<evidence type="ECO:0000313" key="1">
    <source>
        <dbReference type="EMBL" id="MFC1416200.1"/>
    </source>
</evidence>
<reference evidence="1 2" key="1">
    <citation type="submission" date="2024-09" db="EMBL/GenBank/DDBJ databases">
        <authorList>
            <person name="Lee S.D."/>
        </authorList>
    </citation>
    <scope>NUCLEOTIDE SEQUENCE [LARGE SCALE GENOMIC DNA]</scope>
    <source>
        <strain evidence="1 2">N8-3</strain>
    </source>
</reference>
<dbReference type="Proteomes" id="UP001592531">
    <property type="component" value="Unassembled WGS sequence"/>
</dbReference>
<accession>A0ABV6VR16</accession>